<proteinExistence type="predicted"/>
<sequence length="129" mass="14695">MLDVLVGEWSWLGLLTNGRGTGRIKKDGEGDEEEKQEEVGGGTKRKAYWMWGDGADIVIAENLTPDTNDVGELKMQLKELKVSFTRLAHEIEMSNRNLVKKAEKMSNVVEELRRVVMEKPMEENTKEED</sequence>
<feature type="region of interest" description="Disordered" evidence="1">
    <location>
        <begin position="21"/>
        <end position="42"/>
    </location>
</feature>
<name>A0A5N5HDY5_9ROSA</name>
<accession>A0A5N5HDY5</accession>
<organism evidence="2 3">
    <name type="scientific">Pyrus ussuriensis x Pyrus communis</name>
    <dbReference type="NCBI Taxonomy" id="2448454"/>
    <lineage>
        <taxon>Eukaryota</taxon>
        <taxon>Viridiplantae</taxon>
        <taxon>Streptophyta</taxon>
        <taxon>Embryophyta</taxon>
        <taxon>Tracheophyta</taxon>
        <taxon>Spermatophyta</taxon>
        <taxon>Magnoliopsida</taxon>
        <taxon>eudicotyledons</taxon>
        <taxon>Gunneridae</taxon>
        <taxon>Pentapetalae</taxon>
        <taxon>rosids</taxon>
        <taxon>fabids</taxon>
        <taxon>Rosales</taxon>
        <taxon>Rosaceae</taxon>
        <taxon>Amygdaloideae</taxon>
        <taxon>Maleae</taxon>
        <taxon>Pyrus</taxon>
    </lineage>
</organism>
<dbReference type="Proteomes" id="UP000327157">
    <property type="component" value="Unassembled WGS sequence"/>
</dbReference>
<reference evidence="2 3" key="2">
    <citation type="submission" date="2019-11" db="EMBL/GenBank/DDBJ databases">
        <title>A de novo genome assembly of a pear dwarfing rootstock.</title>
        <authorList>
            <person name="Wang F."/>
            <person name="Wang J."/>
            <person name="Li S."/>
            <person name="Zhang Y."/>
            <person name="Fang M."/>
            <person name="Ma L."/>
            <person name="Zhao Y."/>
            <person name="Jiang S."/>
        </authorList>
    </citation>
    <scope>NUCLEOTIDE SEQUENCE [LARGE SCALE GENOMIC DNA]</scope>
    <source>
        <strain evidence="2">S2</strain>
        <tissue evidence="2">Leaf</tissue>
    </source>
</reference>
<reference evidence="2 3" key="1">
    <citation type="submission" date="2019-09" db="EMBL/GenBank/DDBJ databases">
        <authorList>
            <person name="Ou C."/>
        </authorList>
    </citation>
    <scope>NUCLEOTIDE SEQUENCE [LARGE SCALE GENOMIC DNA]</scope>
    <source>
        <strain evidence="2">S2</strain>
        <tissue evidence="2">Leaf</tissue>
    </source>
</reference>
<dbReference type="AlphaFoldDB" id="A0A5N5HDY5"/>
<dbReference type="OrthoDB" id="10544410at2759"/>
<dbReference type="EMBL" id="SMOL01000204">
    <property type="protein sequence ID" value="KAB2623660.1"/>
    <property type="molecule type" value="Genomic_DNA"/>
</dbReference>
<evidence type="ECO:0000313" key="3">
    <source>
        <dbReference type="Proteomes" id="UP000327157"/>
    </source>
</evidence>
<comment type="caution">
    <text evidence="2">The sequence shown here is derived from an EMBL/GenBank/DDBJ whole genome shotgun (WGS) entry which is preliminary data.</text>
</comment>
<protein>
    <submittedName>
        <fullName evidence="2">Glutamic acid-rich protein-like</fullName>
    </submittedName>
</protein>
<evidence type="ECO:0000256" key="1">
    <source>
        <dbReference type="SAM" id="MobiDB-lite"/>
    </source>
</evidence>
<keyword evidence="3" id="KW-1185">Reference proteome</keyword>
<gene>
    <name evidence="2" type="ORF">D8674_039666</name>
</gene>
<evidence type="ECO:0000313" key="2">
    <source>
        <dbReference type="EMBL" id="KAB2623660.1"/>
    </source>
</evidence>